<protein>
    <recommendedName>
        <fullName evidence="3">Integrase zinc-binding domain-containing protein</fullName>
    </recommendedName>
</protein>
<name>A0A8T0FPQ4_ARGBR</name>
<dbReference type="Proteomes" id="UP000807504">
    <property type="component" value="Unassembled WGS sequence"/>
</dbReference>
<evidence type="ECO:0000313" key="1">
    <source>
        <dbReference type="EMBL" id="KAF8791609.1"/>
    </source>
</evidence>
<dbReference type="PANTHER" id="PTHR38681:SF1">
    <property type="entry name" value="RETROVIRUS-RELATED POL POLYPROTEIN FROM TRANSPOSON 412-LIKE PROTEIN"/>
    <property type="match status" value="1"/>
</dbReference>
<proteinExistence type="predicted"/>
<keyword evidence="2" id="KW-1185">Reference proteome</keyword>
<evidence type="ECO:0000313" key="2">
    <source>
        <dbReference type="Proteomes" id="UP000807504"/>
    </source>
</evidence>
<gene>
    <name evidence="1" type="ORF">HNY73_006450</name>
</gene>
<dbReference type="AlphaFoldDB" id="A0A8T0FPQ4"/>
<sequence length="272" mass="31150">MARKQEVENGLKSSTESGSGLKLKPIELACGSKLMCYVSTDTIRPYVPETFRKIVFDSIHCLTHPGVDPNDKLSSSFKWHGGKISSTVQRCCEMLLPFHTTLDEYPANGYVRYPSKPKRRLSPAELLYGESLRLSGEFFRSCKTSPAITEFIRLLKTNIQILQPVPASNLTKQKGILHKDLAITTQAFVRRDSIRRTLEQPYNEPYKVLSRTEKVFTLDMHGQKRTVTIDRLKFVYILNEHLDPAVVLSHPHSQYETRYGRIVRFRLPPPVE</sequence>
<reference evidence="1" key="2">
    <citation type="submission" date="2020-06" db="EMBL/GenBank/DDBJ databases">
        <authorList>
            <person name="Sheffer M."/>
        </authorList>
    </citation>
    <scope>NUCLEOTIDE SEQUENCE</scope>
</reference>
<dbReference type="EMBL" id="JABXBU010000011">
    <property type="protein sequence ID" value="KAF8791609.1"/>
    <property type="molecule type" value="Genomic_DNA"/>
</dbReference>
<reference evidence="1" key="1">
    <citation type="journal article" date="2020" name="bioRxiv">
        <title>Chromosome-level reference genome of the European wasp spider Argiope bruennichi: a resource for studies on range expansion and evolutionary adaptation.</title>
        <authorList>
            <person name="Sheffer M.M."/>
            <person name="Hoppe A."/>
            <person name="Krehenwinkel H."/>
            <person name="Uhl G."/>
            <person name="Kuss A.W."/>
            <person name="Jensen L."/>
            <person name="Jensen C."/>
            <person name="Gillespie R.G."/>
            <person name="Hoff K.J."/>
            <person name="Prost S."/>
        </authorList>
    </citation>
    <scope>NUCLEOTIDE SEQUENCE</scope>
</reference>
<comment type="caution">
    <text evidence="1">The sequence shown here is derived from an EMBL/GenBank/DDBJ whole genome shotgun (WGS) entry which is preliminary data.</text>
</comment>
<organism evidence="1 2">
    <name type="scientific">Argiope bruennichi</name>
    <name type="common">Wasp spider</name>
    <name type="synonym">Aranea bruennichi</name>
    <dbReference type="NCBI Taxonomy" id="94029"/>
    <lineage>
        <taxon>Eukaryota</taxon>
        <taxon>Metazoa</taxon>
        <taxon>Ecdysozoa</taxon>
        <taxon>Arthropoda</taxon>
        <taxon>Chelicerata</taxon>
        <taxon>Arachnida</taxon>
        <taxon>Araneae</taxon>
        <taxon>Araneomorphae</taxon>
        <taxon>Entelegynae</taxon>
        <taxon>Araneoidea</taxon>
        <taxon>Araneidae</taxon>
        <taxon>Argiope</taxon>
    </lineage>
</organism>
<accession>A0A8T0FPQ4</accession>
<dbReference type="PANTHER" id="PTHR38681">
    <property type="entry name" value="RETROVIRUS-RELATED POL POLYPROTEIN FROM TRANSPOSON 412-LIKE PROTEIN-RELATED"/>
    <property type="match status" value="1"/>
</dbReference>
<evidence type="ECO:0008006" key="3">
    <source>
        <dbReference type="Google" id="ProtNLM"/>
    </source>
</evidence>